<dbReference type="EMBL" id="MSCK01000002">
    <property type="protein sequence ID" value="PQJ69025.1"/>
    <property type="molecule type" value="Genomic_DNA"/>
</dbReference>
<dbReference type="RefSeq" id="WP_105049959.1">
    <property type="nucleotide sequence ID" value="NZ_CP150661.1"/>
</dbReference>
<accession>A0A2P6C7Z2</accession>
<reference evidence="1 2" key="1">
    <citation type="submission" date="2016-12" db="EMBL/GenBank/DDBJ databases">
        <title>Trade-off between light-utilization and light-protection in marine flavobacteria.</title>
        <authorList>
            <person name="Kumagai Y."/>
            <person name="Yoshizawa S."/>
            <person name="Kogure K."/>
            <person name="Iwasaki W."/>
        </authorList>
    </citation>
    <scope>NUCLEOTIDE SEQUENCE [LARGE SCALE GENOMIC DNA]</scope>
    <source>
        <strain evidence="1 2">KCTC 12100</strain>
    </source>
</reference>
<comment type="caution">
    <text evidence="1">The sequence shown here is derived from an EMBL/GenBank/DDBJ whole genome shotgun (WGS) entry which is preliminary data.</text>
</comment>
<evidence type="ECO:0000313" key="2">
    <source>
        <dbReference type="Proteomes" id="UP000247345"/>
    </source>
</evidence>
<organism evidence="1 2">
    <name type="scientific">Polaribacter butkevichii</name>
    <dbReference type="NCBI Taxonomy" id="218490"/>
    <lineage>
        <taxon>Bacteria</taxon>
        <taxon>Pseudomonadati</taxon>
        <taxon>Bacteroidota</taxon>
        <taxon>Flavobacteriia</taxon>
        <taxon>Flavobacteriales</taxon>
        <taxon>Flavobacteriaceae</taxon>
    </lineage>
</organism>
<keyword evidence="2" id="KW-1185">Reference proteome</keyword>
<evidence type="ECO:0000313" key="1">
    <source>
        <dbReference type="EMBL" id="PQJ69025.1"/>
    </source>
</evidence>
<gene>
    <name evidence="1" type="ORF">BTO14_13385</name>
</gene>
<protein>
    <submittedName>
        <fullName evidence="1">Uncharacterized protein</fullName>
    </submittedName>
</protein>
<proteinExistence type="predicted"/>
<dbReference type="Proteomes" id="UP000247345">
    <property type="component" value="Unassembled WGS sequence"/>
</dbReference>
<name>A0A2P6C7Z2_9FLAO</name>
<sequence>MDFLAKRPSLVIFLFVLIFIAILDFGFKIDNSIMRIVIAAPLAGFLSPRKRKISTQTGDKTQITWIFLKKPIIIDA</sequence>
<dbReference type="OrthoDB" id="1203191at2"/>
<dbReference type="AlphaFoldDB" id="A0A2P6C7Z2"/>